<evidence type="ECO:0000259" key="1">
    <source>
        <dbReference type="Pfam" id="PF01433"/>
    </source>
</evidence>
<reference evidence="2 3" key="1">
    <citation type="submission" date="2021-08" db="EMBL/GenBank/DDBJ databases">
        <title>Lysobacter sp. strain CJ11 Genome sequencing and assembly.</title>
        <authorList>
            <person name="Kim I."/>
        </authorList>
    </citation>
    <scope>NUCLEOTIDE SEQUENCE [LARGE SCALE GENOMIC DNA]</scope>
    <source>
        <strain evidence="2 3">CJ11</strain>
    </source>
</reference>
<dbReference type="EMBL" id="CP080544">
    <property type="protein sequence ID" value="QYR53693.1"/>
    <property type="molecule type" value="Genomic_DNA"/>
</dbReference>
<dbReference type="InterPro" id="IPR014782">
    <property type="entry name" value="Peptidase_M1_dom"/>
</dbReference>
<protein>
    <submittedName>
        <fullName evidence="2">M1 family metallopeptidase</fullName>
    </submittedName>
</protein>
<dbReference type="Proteomes" id="UP000824755">
    <property type="component" value="Chromosome"/>
</dbReference>
<proteinExistence type="predicted"/>
<dbReference type="CDD" id="cd09604">
    <property type="entry name" value="M1_APN_like"/>
    <property type="match status" value="1"/>
</dbReference>
<organism evidence="2 3">
    <name type="scientific">Lysobacter soyae</name>
    <dbReference type="NCBI Taxonomy" id="2764185"/>
    <lineage>
        <taxon>Bacteria</taxon>
        <taxon>Pseudomonadati</taxon>
        <taxon>Pseudomonadota</taxon>
        <taxon>Gammaproteobacteria</taxon>
        <taxon>Lysobacterales</taxon>
        <taxon>Lysobacteraceae</taxon>
        <taxon>Lysobacter</taxon>
    </lineage>
</organism>
<dbReference type="SUPFAM" id="SSF55486">
    <property type="entry name" value="Metalloproteases ('zincins'), catalytic domain"/>
    <property type="match status" value="1"/>
</dbReference>
<dbReference type="InterPro" id="IPR027268">
    <property type="entry name" value="Peptidase_M4/M1_CTD_sf"/>
</dbReference>
<gene>
    <name evidence="2" type="ORF">H8L67_04180</name>
</gene>
<evidence type="ECO:0000313" key="3">
    <source>
        <dbReference type="Proteomes" id="UP000824755"/>
    </source>
</evidence>
<dbReference type="Pfam" id="PF01433">
    <property type="entry name" value="Peptidase_M1"/>
    <property type="match status" value="1"/>
</dbReference>
<accession>A0ABX8WS90</accession>
<feature type="domain" description="Peptidase M1 membrane alanine aminopeptidase" evidence="1">
    <location>
        <begin position="294"/>
        <end position="499"/>
    </location>
</feature>
<name>A0ABX8WS90_9GAMM</name>
<sequence>MVTTPSSASAWGGERAADSGTLSDRVVSYKIDATLDPVKHTVKGQQQLGWRNRSAQPVCSVYLHLYLNAFKKGSTFRTEQEKGFKFRSGVTSDEKEAGDAKLLSVLQNGQAVKWQFVQPDGGPKTDQTVVRLDLPMPVAAGATTQLDIAFENKLPRVVARTGYFDTFHLVGQWFPKIGVLELPGERGASAPRWNAHEMHLHSEFYADFGSYDVKLTVPDNYIVGATGALQGAPVRKNGWTTHHYAQDDVHDFAWTAYDKYGTPLESTWRSPAGHDVKVRVLYPKGYEASGKFVMKSTVDSLDYFSKTLGAYPYKTVTAVVPAYNADEAGGMEYPTFFTATLTEPSKKGYGVPDLMLDFVTIHEFGHGYFYGILASNEFEEPMLDEGMNEYWDMRMVRDLNRGPKIERFDKKGFVPFNAFAVERVMSRPDKPEDPLGNSAWNRKSSQSYTRVYQGTSTVMHDIEVAVGRESMERAVKLYYDRWKFRHPSIADLEQALIDGTGRPDIIKPYFAAQIYGAKRLNDRIASVSTAAAASGFETRVDLRRSGVALPRSLVVTFKDGSRQTRLITDAKAAQNLVFTSTSPAVSAALDPSGGNYLDINLNDNARTVAAVETGSYTTWARAAFQTAFGWMFAL</sequence>
<dbReference type="Gene3D" id="1.10.390.10">
    <property type="entry name" value="Neutral Protease Domain 2"/>
    <property type="match status" value="1"/>
</dbReference>
<evidence type="ECO:0000313" key="2">
    <source>
        <dbReference type="EMBL" id="QYR53693.1"/>
    </source>
</evidence>
<keyword evidence="3" id="KW-1185">Reference proteome</keyword>
<dbReference type="RefSeq" id="WP_220380500.1">
    <property type="nucleotide sequence ID" value="NZ_CP080544.1"/>
</dbReference>